<gene>
    <name evidence="3" type="ORF">RM519_11985</name>
</gene>
<dbReference type="EMBL" id="JAVRHV010000006">
    <property type="protein sequence ID" value="MDT0553971.1"/>
    <property type="molecule type" value="Genomic_DNA"/>
</dbReference>
<proteinExistence type="predicted"/>
<evidence type="ECO:0000256" key="1">
    <source>
        <dbReference type="SAM" id="MobiDB-lite"/>
    </source>
</evidence>
<evidence type="ECO:0000313" key="3">
    <source>
        <dbReference type="EMBL" id="MDT0553971.1"/>
    </source>
</evidence>
<dbReference type="Gene3D" id="1.20.5.320">
    <property type="entry name" value="6-Phosphogluconate Dehydrogenase, domain 3"/>
    <property type="match status" value="1"/>
</dbReference>
<protein>
    <recommendedName>
        <fullName evidence="5">Collagen-like protein</fullName>
    </recommendedName>
</protein>
<feature type="region of interest" description="Disordered" evidence="1">
    <location>
        <begin position="167"/>
        <end position="186"/>
    </location>
</feature>
<evidence type="ECO:0000313" key="4">
    <source>
        <dbReference type="Proteomes" id="UP001252186"/>
    </source>
</evidence>
<dbReference type="Pfam" id="PF01391">
    <property type="entry name" value="Collagen"/>
    <property type="match status" value="2"/>
</dbReference>
<feature type="signal peptide" evidence="2">
    <location>
        <begin position="1"/>
        <end position="21"/>
    </location>
</feature>
<name>A0ABU2Y6Z8_9FLAO</name>
<dbReference type="InterPro" id="IPR008160">
    <property type="entry name" value="Collagen"/>
</dbReference>
<sequence>MKKIYFLFFAFIITSTAFSQAPNKMSYQAVIRDGANDLIKDTSVGIRITILQGSDSGSIVYTETHVKNTNANGLVTLEIGTGTTLNEFSAIDWSDGPYFIRNETDPLGGVSYTIVGTSELLSVPYALFALNGGGAGTDGADGKSAYEVAVENGFAGTEADWLLSLQGADGADGNDGTDGTNGADGKSAYEVAVDDGFVGDETAWLASLQGADGTNGTDGATGPQGPQGDPGVDGADGADGSNGIDGKSAYQIAVDDGFIGDETAWLASLQGPDGTNGTDGATGPQGPAGADGADGSNGIDGKSAYEVAVDDGFVGDETAWLASLEGTDGADGAIGPQGPAGVDGSDGAQGPQGNPGVDGTDGAQGDPGADGATGPQGPAGTTDHLLLSNIGTNTHAQIDTHIANNTGTNTGD</sequence>
<keyword evidence="4" id="KW-1185">Reference proteome</keyword>
<dbReference type="PANTHER" id="PTHR24023:SF1112">
    <property type="entry name" value="COL_CUTICLE_N DOMAIN-CONTAINING PROTEIN-RELATED"/>
    <property type="match status" value="1"/>
</dbReference>
<reference evidence="3 4" key="1">
    <citation type="submission" date="2023-09" db="EMBL/GenBank/DDBJ databases">
        <authorList>
            <person name="Rey-Velasco X."/>
        </authorList>
    </citation>
    <scope>NUCLEOTIDE SEQUENCE [LARGE SCALE GENOMIC DNA]</scope>
    <source>
        <strain evidence="3 4">P050</strain>
    </source>
</reference>
<feature type="region of interest" description="Disordered" evidence="1">
    <location>
        <begin position="326"/>
        <end position="386"/>
    </location>
</feature>
<dbReference type="InterPro" id="IPR050149">
    <property type="entry name" value="Collagen_superfamily"/>
</dbReference>
<feature type="non-terminal residue" evidence="3">
    <location>
        <position position="412"/>
    </location>
</feature>
<feature type="compositionally biased region" description="Low complexity" evidence="1">
    <location>
        <begin position="278"/>
        <end position="301"/>
    </location>
</feature>
<accession>A0ABU2Y6Z8</accession>
<feature type="region of interest" description="Disordered" evidence="1">
    <location>
        <begin position="267"/>
        <end position="302"/>
    </location>
</feature>
<keyword evidence="2" id="KW-0732">Signal</keyword>
<feature type="chain" id="PRO_5047101075" description="Collagen-like protein" evidence="2">
    <location>
        <begin position="22"/>
        <end position="412"/>
    </location>
</feature>
<evidence type="ECO:0008006" key="5">
    <source>
        <dbReference type="Google" id="ProtNLM"/>
    </source>
</evidence>
<dbReference type="Proteomes" id="UP001252186">
    <property type="component" value="Unassembled WGS sequence"/>
</dbReference>
<feature type="compositionally biased region" description="Low complexity" evidence="1">
    <location>
        <begin position="358"/>
        <end position="383"/>
    </location>
</feature>
<feature type="region of interest" description="Disordered" evidence="1">
    <location>
        <begin position="209"/>
        <end position="244"/>
    </location>
</feature>
<evidence type="ECO:0000256" key="2">
    <source>
        <dbReference type="SAM" id="SignalP"/>
    </source>
</evidence>
<feature type="compositionally biased region" description="Low complexity" evidence="1">
    <location>
        <begin position="210"/>
        <end position="244"/>
    </location>
</feature>
<dbReference type="PANTHER" id="PTHR24023">
    <property type="entry name" value="COLLAGEN ALPHA"/>
    <property type="match status" value="1"/>
</dbReference>
<organism evidence="3 4">
    <name type="scientific">Urechidicola vernalis</name>
    <dbReference type="NCBI Taxonomy" id="3075600"/>
    <lineage>
        <taxon>Bacteria</taxon>
        <taxon>Pseudomonadati</taxon>
        <taxon>Bacteroidota</taxon>
        <taxon>Flavobacteriia</taxon>
        <taxon>Flavobacteriales</taxon>
        <taxon>Flavobacteriaceae</taxon>
        <taxon>Urechidicola</taxon>
    </lineage>
</organism>
<comment type="caution">
    <text evidence="3">The sequence shown here is derived from an EMBL/GenBank/DDBJ whole genome shotgun (WGS) entry which is preliminary data.</text>
</comment>